<evidence type="ECO:0000256" key="6">
    <source>
        <dbReference type="ARBA" id="ARBA00047597"/>
    </source>
</evidence>
<evidence type="ECO:0000256" key="1">
    <source>
        <dbReference type="ARBA" id="ARBA00009558"/>
    </source>
</evidence>
<keyword evidence="2 7" id="KW-0328">Glycosyltransferase</keyword>
<dbReference type="PANTHER" id="PTHR10339:SF29">
    <property type="entry name" value="NAD(P)(+)--ARGININE ADP-RIBOSYLTRANSFERASE"/>
    <property type="match status" value="1"/>
</dbReference>
<dbReference type="GO" id="GO:0106274">
    <property type="term" value="F:NAD+-protein-arginine ADP-ribosyltransferase activity"/>
    <property type="evidence" value="ECO:0007669"/>
    <property type="project" value="UniProtKB-EC"/>
</dbReference>
<dbReference type="Proteomes" id="UP000261640">
    <property type="component" value="Unplaced"/>
</dbReference>
<accession>A0A3Q3N7V0</accession>
<dbReference type="Pfam" id="PF01129">
    <property type="entry name" value="ART"/>
    <property type="match status" value="1"/>
</dbReference>
<evidence type="ECO:0000256" key="5">
    <source>
        <dbReference type="ARBA" id="ARBA00022857"/>
    </source>
</evidence>
<evidence type="ECO:0000256" key="4">
    <source>
        <dbReference type="ARBA" id="ARBA00022695"/>
    </source>
</evidence>
<dbReference type="InterPro" id="IPR000768">
    <property type="entry name" value="ART"/>
</dbReference>
<organism evidence="8 9">
    <name type="scientific">Mastacembelus armatus</name>
    <name type="common">zig-zag eel</name>
    <dbReference type="NCBI Taxonomy" id="205130"/>
    <lineage>
        <taxon>Eukaryota</taxon>
        <taxon>Metazoa</taxon>
        <taxon>Chordata</taxon>
        <taxon>Craniata</taxon>
        <taxon>Vertebrata</taxon>
        <taxon>Euteleostomi</taxon>
        <taxon>Actinopterygii</taxon>
        <taxon>Neopterygii</taxon>
        <taxon>Teleostei</taxon>
        <taxon>Neoteleostei</taxon>
        <taxon>Acanthomorphata</taxon>
        <taxon>Anabantaria</taxon>
        <taxon>Synbranchiformes</taxon>
        <taxon>Mastacembelidae</taxon>
        <taxon>Mastacembelus</taxon>
    </lineage>
</organism>
<dbReference type="SUPFAM" id="SSF56399">
    <property type="entry name" value="ADP-ribosylation"/>
    <property type="match status" value="1"/>
</dbReference>
<dbReference type="Gene3D" id="3.90.176.10">
    <property type="entry name" value="Toxin ADP-ribosyltransferase, Chain A, domain 1"/>
    <property type="match status" value="1"/>
</dbReference>
<protein>
    <recommendedName>
        <fullName evidence="7">NAD(P)(+)--arginine ADP-ribosyltransferase</fullName>
        <ecNumber evidence="7">2.4.2.31</ecNumber>
    </recommendedName>
    <alternativeName>
        <fullName evidence="7">Mono(ADP-ribosyl)transferase</fullName>
    </alternativeName>
</protein>
<dbReference type="STRING" id="205130.ENSMAMP00000028289"/>
<keyword evidence="3 7" id="KW-0808">Transferase</keyword>
<keyword evidence="4" id="KW-0548">Nucleotidyltransferase</keyword>
<dbReference type="InParanoid" id="A0A3Q3N7V0"/>
<keyword evidence="5 7" id="KW-0521">NADP</keyword>
<dbReference type="PRINTS" id="PR00970">
    <property type="entry name" value="RIBTRNSFRASE"/>
</dbReference>
<evidence type="ECO:0000256" key="2">
    <source>
        <dbReference type="ARBA" id="ARBA00022676"/>
    </source>
</evidence>
<evidence type="ECO:0000256" key="7">
    <source>
        <dbReference type="RuleBase" id="RU361228"/>
    </source>
</evidence>
<sequence>MIDDAVDDMYDGCKDKMAETVNKMYFAKENTGIFAEAWKDATDCTNDNLKNKAEEDKALTEDHMQAICVYTDHKYKFYDLFNNHVLRNRSIYGTNFPFHYLHFWLTSAIQILNTNTKSHTSYRRTKHEFTGEVGQIMRFGLFASSSYNKTLTSFGSRTCFAIKTYYGEVLIPPYEKFKITKKETGPFTTGLVGCEVVYTVESLGVVSNLNCKNGSLSPLNQSSAKNPSLLPSVKSTALHF</sequence>
<comment type="similarity">
    <text evidence="1 7">Belongs to the Arg-specific ADP-ribosyltransferase family.</text>
</comment>
<evidence type="ECO:0000256" key="3">
    <source>
        <dbReference type="ARBA" id="ARBA00022679"/>
    </source>
</evidence>
<dbReference type="PANTHER" id="PTHR10339">
    <property type="entry name" value="ADP-RIBOSYLTRANSFERASE"/>
    <property type="match status" value="1"/>
</dbReference>
<dbReference type="EC" id="2.4.2.31" evidence="7"/>
<reference evidence="8" key="1">
    <citation type="submission" date="2025-08" db="UniProtKB">
        <authorList>
            <consortium name="Ensembl"/>
        </authorList>
    </citation>
    <scope>IDENTIFICATION</scope>
</reference>
<name>A0A3Q3N7V0_9TELE</name>
<comment type="catalytic activity">
    <reaction evidence="6 7">
        <text>L-arginyl-[protein] + NAD(+) = N(omega)-(ADP-D-ribosyl)-L-arginyl-[protein] + nicotinamide + H(+)</text>
        <dbReference type="Rhea" id="RHEA:19149"/>
        <dbReference type="Rhea" id="RHEA-COMP:10532"/>
        <dbReference type="Rhea" id="RHEA-COMP:15087"/>
        <dbReference type="ChEBI" id="CHEBI:15378"/>
        <dbReference type="ChEBI" id="CHEBI:17154"/>
        <dbReference type="ChEBI" id="CHEBI:29965"/>
        <dbReference type="ChEBI" id="CHEBI:57540"/>
        <dbReference type="ChEBI" id="CHEBI:142554"/>
        <dbReference type="EC" id="2.4.2.31"/>
    </reaction>
</comment>
<dbReference type="InterPro" id="IPR050999">
    <property type="entry name" value="ADP-ribosyltransferase_ARG"/>
</dbReference>
<dbReference type="Ensembl" id="ENSMAMT00000029027.2">
    <property type="protein sequence ID" value="ENSMAMP00000028289.2"/>
    <property type="gene ID" value="ENSMAMG00000019028.2"/>
</dbReference>
<reference evidence="8" key="2">
    <citation type="submission" date="2025-09" db="UniProtKB">
        <authorList>
            <consortium name="Ensembl"/>
        </authorList>
    </citation>
    <scope>IDENTIFICATION</scope>
</reference>
<dbReference type="GeneTree" id="ENSGT01030000234601"/>
<proteinExistence type="inferred from homology"/>
<dbReference type="GO" id="GO:0016779">
    <property type="term" value="F:nucleotidyltransferase activity"/>
    <property type="evidence" value="ECO:0007669"/>
    <property type="project" value="UniProtKB-KW"/>
</dbReference>
<dbReference type="GO" id="GO:0003950">
    <property type="term" value="F:NAD+ poly-ADP-ribosyltransferase activity"/>
    <property type="evidence" value="ECO:0007669"/>
    <property type="project" value="TreeGrafter"/>
</dbReference>
<keyword evidence="9" id="KW-1185">Reference proteome</keyword>
<evidence type="ECO:0000313" key="8">
    <source>
        <dbReference type="Ensembl" id="ENSMAMP00000028289.2"/>
    </source>
</evidence>
<keyword evidence="7" id="KW-0520">NAD</keyword>
<dbReference type="AlphaFoldDB" id="A0A3Q3N7V0"/>
<evidence type="ECO:0000313" key="9">
    <source>
        <dbReference type="Proteomes" id="UP000261640"/>
    </source>
</evidence>